<evidence type="ECO:0000313" key="3">
    <source>
        <dbReference type="Proteomes" id="UP001299046"/>
    </source>
</evidence>
<gene>
    <name evidence="2" type="ORF">KV112_21595</name>
</gene>
<accession>A0ABU5YQZ5</accession>
<dbReference type="Proteomes" id="UP001299046">
    <property type="component" value="Unassembled WGS sequence"/>
</dbReference>
<sequence>MTALLGTACIVTATLTLSGPARADDDCNGLLGGDWTVDGGQCTALVVSQRNAVMELRVALPHEFVSDPSTRPPIRDYLRDRVESWRTAGDMMVRASDVTITHQTYSHNAIRSVVFHENQQTVGNTANNAFQSFVFDRRTGRQLALADLFKPGVDPLTALPELARPFLADSLDRAQPPHQAGSYPFTPDRFEPRPTGSGFSGDFRAFALTPGELVIFMPDRPMTRENPLPEDQLVWSMDGGTVEAHVPLAALASILRADL</sequence>
<name>A0ABU5YQZ5_9MYCO</name>
<proteinExistence type="predicted"/>
<keyword evidence="1" id="KW-0732">Signal</keyword>
<feature type="signal peptide" evidence="1">
    <location>
        <begin position="1"/>
        <end position="23"/>
    </location>
</feature>
<reference evidence="2 3" key="1">
    <citation type="submission" date="2023-12" db="EMBL/GenBank/DDBJ databases">
        <title>Description of new species of Mycobacterium terrae complex isolated from sewage at the Sao Paulo Zoological Park Foundation in Brazil.</title>
        <authorList>
            <person name="Romagnoli C.L."/>
            <person name="Conceicao E.C."/>
            <person name="Machado E."/>
            <person name="Barreto L.B.P.F."/>
            <person name="Sharma A."/>
            <person name="Silva N.M."/>
            <person name="Marques L.E."/>
            <person name="Juliana M.A."/>
            <person name="Lourenco M.C.S."/>
            <person name="Digiampietri L.A."/>
            <person name="Suffys P.N."/>
            <person name="Viana-Niero C."/>
        </authorList>
    </citation>
    <scope>NUCLEOTIDE SEQUENCE [LARGE SCALE GENOMIC DNA]</scope>
    <source>
        <strain evidence="2 3">MYC123</strain>
    </source>
</reference>
<feature type="chain" id="PRO_5045293223" evidence="1">
    <location>
        <begin position="24"/>
        <end position="259"/>
    </location>
</feature>
<keyword evidence="3" id="KW-1185">Reference proteome</keyword>
<comment type="caution">
    <text evidence="2">The sequence shown here is derived from an EMBL/GenBank/DDBJ whole genome shotgun (WGS) entry which is preliminary data.</text>
</comment>
<dbReference type="RefSeq" id="WP_224863692.1">
    <property type="nucleotide sequence ID" value="NZ_JAYJJT010000041.1"/>
</dbReference>
<evidence type="ECO:0000256" key="1">
    <source>
        <dbReference type="SAM" id="SignalP"/>
    </source>
</evidence>
<evidence type="ECO:0000313" key="2">
    <source>
        <dbReference type="EMBL" id="MEB3052290.1"/>
    </source>
</evidence>
<protein>
    <submittedName>
        <fullName evidence="2">RsiV family protein</fullName>
    </submittedName>
</protein>
<dbReference type="EMBL" id="JAYJJT010000041">
    <property type="protein sequence ID" value="MEB3052290.1"/>
    <property type="molecule type" value="Genomic_DNA"/>
</dbReference>
<organism evidence="2 3">
    <name type="scientific">[Mycobacterium] zoologicum</name>
    <dbReference type="NCBI Taxonomy" id="2872311"/>
    <lineage>
        <taxon>Bacteria</taxon>
        <taxon>Bacillati</taxon>
        <taxon>Actinomycetota</taxon>
        <taxon>Actinomycetes</taxon>
        <taxon>Mycobacteriales</taxon>
        <taxon>Mycobacteriaceae</taxon>
        <taxon>Mycolicibacter</taxon>
    </lineage>
</organism>